<dbReference type="CDD" id="cd16017">
    <property type="entry name" value="LptA"/>
    <property type="match status" value="1"/>
</dbReference>
<feature type="transmembrane region" description="Helical" evidence="8">
    <location>
        <begin position="38"/>
        <end position="56"/>
    </location>
</feature>
<dbReference type="RefSeq" id="WP_154379787.1">
    <property type="nucleotide sequence ID" value="NZ_WKJK01000011.1"/>
</dbReference>
<evidence type="ECO:0000256" key="3">
    <source>
        <dbReference type="ARBA" id="ARBA00022679"/>
    </source>
</evidence>
<dbReference type="SUPFAM" id="SSF53649">
    <property type="entry name" value="Alkaline phosphatase-like"/>
    <property type="match status" value="1"/>
</dbReference>
<proteinExistence type="predicted"/>
<evidence type="ECO:0000256" key="8">
    <source>
        <dbReference type="SAM" id="Phobius"/>
    </source>
</evidence>
<name>A0A6I2L3L8_9BURK</name>
<dbReference type="GO" id="GO:0005886">
    <property type="term" value="C:plasma membrane"/>
    <property type="evidence" value="ECO:0007669"/>
    <property type="project" value="UniProtKB-SubCell"/>
</dbReference>
<dbReference type="Proteomes" id="UP000433309">
    <property type="component" value="Unassembled WGS sequence"/>
</dbReference>
<feature type="region of interest" description="Disordered" evidence="7">
    <location>
        <begin position="511"/>
        <end position="535"/>
    </location>
</feature>
<dbReference type="AlphaFoldDB" id="A0A6I2L3L8"/>
<feature type="transmembrane region" description="Helical" evidence="8">
    <location>
        <begin position="144"/>
        <end position="163"/>
    </location>
</feature>
<evidence type="ECO:0000313" key="10">
    <source>
        <dbReference type="EMBL" id="MRW92412.1"/>
    </source>
</evidence>
<keyword evidence="11" id="KW-1185">Reference proteome</keyword>
<keyword evidence="4 8" id="KW-0812">Transmembrane</keyword>
<feature type="transmembrane region" description="Helical" evidence="8">
    <location>
        <begin position="112"/>
        <end position="132"/>
    </location>
</feature>
<evidence type="ECO:0000256" key="1">
    <source>
        <dbReference type="ARBA" id="ARBA00004651"/>
    </source>
</evidence>
<keyword evidence="3 10" id="KW-0808">Transferase</keyword>
<dbReference type="PANTHER" id="PTHR30443:SF2">
    <property type="entry name" value="PHOSPHOETHANOLAMINE TRANSFERASE EPTC"/>
    <property type="match status" value="1"/>
</dbReference>
<evidence type="ECO:0000256" key="2">
    <source>
        <dbReference type="ARBA" id="ARBA00022475"/>
    </source>
</evidence>
<keyword evidence="10" id="KW-0378">Hydrolase</keyword>
<dbReference type="InterPro" id="IPR000917">
    <property type="entry name" value="Sulfatase_N"/>
</dbReference>
<feature type="transmembrane region" description="Helical" evidence="8">
    <location>
        <begin position="63"/>
        <end position="84"/>
    </location>
</feature>
<feature type="domain" description="Sulfatase N-terminal" evidence="9">
    <location>
        <begin position="220"/>
        <end position="498"/>
    </location>
</feature>
<evidence type="ECO:0000256" key="4">
    <source>
        <dbReference type="ARBA" id="ARBA00022692"/>
    </source>
</evidence>
<comment type="subcellular location">
    <subcellularLocation>
        <location evidence="1">Cell membrane</location>
        <topology evidence="1">Multi-pass membrane protein</topology>
    </subcellularLocation>
</comment>
<accession>A0A6I2L3L8</accession>
<sequence>MTNERRRGLGTALALAVWLWLPSLTVLGTDQLHGIGEVLAMLVFSLLLLAAPLVIMPRLRWYFLLWSPLALLVLPYAYLTFFYGSVPGDALLVSALHTDLGMSWQVLQAFGWRLWLVPLSWLLYIWLAATLPRDWRLSAVTRKRLLAGLLMYVMLAMVGRQTLAQQVRMPPWLEQSTLNLAFPSGLAMSLARLAHQQRAPGEFVSVYGQPAVTPAPPLLVVLVIGESLRSDHLGINGYARNTTPRLAALGDQLLSFPDVASTANWTNHAVPGIVSLPLDEGRVASLPQTFAEAGFRTAWLSNQEPIDFSRGLDVVEHAISSQDYHLRTDANLLPMFTSFVRQAGPRQFAVLHMIGSHIPYEERYTGAARVYTPTLSDLGVEQPLLQHKQAAINSYDNTVLETDQFLTRVIEVLRAERRPAIMVYTSDHGENLFDDERHLFMHAQSGPTRYDTHVPLLVWMNPAYRQDYPALAAALRANHQKKISHVSMFPSLLELGGVSWNGRDARRSFASSSYEEQPRQVMRDLQSTTSYESLK</sequence>
<dbReference type="GO" id="GO:0016787">
    <property type="term" value="F:hydrolase activity"/>
    <property type="evidence" value="ECO:0007669"/>
    <property type="project" value="UniProtKB-KW"/>
</dbReference>
<keyword evidence="2" id="KW-1003">Cell membrane</keyword>
<evidence type="ECO:0000313" key="11">
    <source>
        <dbReference type="Proteomes" id="UP000433309"/>
    </source>
</evidence>
<feature type="compositionally biased region" description="Polar residues" evidence="7">
    <location>
        <begin position="525"/>
        <end position="535"/>
    </location>
</feature>
<evidence type="ECO:0000256" key="5">
    <source>
        <dbReference type="ARBA" id="ARBA00022989"/>
    </source>
</evidence>
<dbReference type="GO" id="GO:0016776">
    <property type="term" value="F:phosphotransferase activity, phosphate group as acceptor"/>
    <property type="evidence" value="ECO:0007669"/>
    <property type="project" value="TreeGrafter"/>
</dbReference>
<reference evidence="10 11" key="1">
    <citation type="submission" date="2019-11" db="EMBL/GenBank/DDBJ databases">
        <title>Novel species isolated from a subtropical stream in China.</title>
        <authorList>
            <person name="Lu H."/>
        </authorList>
    </citation>
    <scope>NUCLEOTIDE SEQUENCE [LARGE SCALE GENOMIC DNA]</scope>
    <source>
        <strain evidence="10 11">FT80W</strain>
    </source>
</reference>
<dbReference type="InterPro" id="IPR040423">
    <property type="entry name" value="PEA_transferase"/>
</dbReference>
<evidence type="ECO:0000259" key="9">
    <source>
        <dbReference type="Pfam" id="PF00884"/>
    </source>
</evidence>
<dbReference type="EMBL" id="WKJK01000011">
    <property type="protein sequence ID" value="MRW92412.1"/>
    <property type="molecule type" value="Genomic_DNA"/>
</dbReference>
<protein>
    <submittedName>
        <fullName evidence="10">Sulfatase-like hydrolase/transferase</fullName>
    </submittedName>
</protein>
<evidence type="ECO:0000256" key="6">
    <source>
        <dbReference type="ARBA" id="ARBA00023136"/>
    </source>
</evidence>
<comment type="caution">
    <text evidence="10">The sequence shown here is derived from an EMBL/GenBank/DDBJ whole genome shotgun (WGS) entry which is preliminary data.</text>
</comment>
<dbReference type="Pfam" id="PF00884">
    <property type="entry name" value="Sulfatase"/>
    <property type="match status" value="1"/>
</dbReference>
<evidence type="ECO:0000256" key="7">
    <source>
        <dbReference type="SAM" id="MobiDB-lite"/>
    </source>
</evidence>
<keyword evidence="5 8" id="KW-1133">Transmembrane helix</keyword>
<organism evidence="10 11">
    <name type="scientific">Duganella guangzhouensis</name>
    <dbReference type="NCBI Taxonomy" id="2666084"/>
    <lineage>
        <taxon>Bacteria</taxon>
        <taxon>Pseudomonadati</taxon>
        <taxon>Pseudomonadota</taxon>
        <taxon>Betaproteobacteria</taxon>
        <taxon>Burkholderiales</taxon>
        <taxon>Oxalobacteraceae</taxon>
        <taxon>Telluria group</taxon>
        <taxon>Duganella</taxon>
    </lineage>
</organism>
<dbReference type="Gene3D" id="3.40.720.10">
    <property type="entry name" value="Alkaline Phosphatase, subunit A"/>
    <property type="match status" value="1"/>
</dbReference>
<gene>
    <name evidence="10" type="ORF">GJ699_20655</name>
</gene>
<keyword evidence="6 8" id="KW-0472">Membrane</keyword>
<dbReference type="PANTHER" id="PTHR30443">
    <property type="entry name" value="INNER MEMBRANE PROTEIN"/>
    <property type="match status" value="1"/>
</dbReference>
<dbReference type="InterPro" id="IPR017850">
    <property type="entry name" value="Alkaline_phosphatase_core_sf"/>
</dbReference>
<dbReference type="InterPro" id="IPR058130">
    <property type="entry name" value="PEA_transf_C"/>
</dbReference>
<dbReference type="GO" id="GO:0009244">
    <property type="term" value="P:lipopolysaccharide core region biosynthetic process"/>
    <property type="evidence" value="ECO:0007669"/>
    <property type="project" value="TreeGrafter"/>
</dbReference>